<comment type="caution">
    <text evidence="2">The sequence shown here is derived from an EMBL/GenBank/DDBJ whole genome shotgun (WGS) entry which is preliminary data.</text>
</comment>
<dbReference type="Proteomes" id="UP000014480">
    <property type="component" value="Unassembled WGS sequence"/>
</dbReference>
<evidence type="ECO:0000313" key="2">
    <source>
        <dbReference type="EMBL" id="TDZ23555.1"/>
    </source>
</evidence>
<comment type="similarity">
    <text evidence="1">Belongs to the methyltransferase superfamily. LaeA methyltransferase family.</text>
</comment>
<evidence type="ECO:0000313" key="3">
    <source>
        <dbReference type="Proteomes" id="UP000014480"/>
    </source>
</evidence>
<name>N4UQC0_COLOR</name>
<dbReference type="STRING" id="1213857.N4UQC0"/>
<accession>N4UQC0</accession>
<protein>
    <submittedName>
        <fullName evidence="2">Secondary metabolism regulator LAE1</fullName>
    </submittedName>
</protein>
<dbReference type="EMBL" id="AMCV02000005">
    <property type="protein sequence ID" value="TDZ23555.1"/>
    <property type="molecule type" value="Genomic_DNA"/>
</dbReference>
<proteinExistence type="inferred from homology"/>
<keyword evidence="3" id="KW-1185">Reference proteome</keyword>
<dbReference type="PANTHER" id="PTHR43591:SF31">
    <property type="entry name" value="LAEA-LIKE, PUTATIVE (AFU_ORTHOLOGUE AFUA_8G01930)-RELATED"/>
    <property type="match status" value="1"/>
</dbReference>
<dbReference type="SUPFAM" id="SSF53335">
    <property type="entry name" value="S-adenosyl-L-methionine-dependent methyltransferases"/>
    <property type="match status" value="1"/>
</dbReference>
<gene>
    <name evidence="2" type="ORF">Cob_v003138</name>
</gene>
<dbReference type="Gene3D" id="3.40.50.150">
    <property type="entry name" value="Vaccinia Virus protein VP39"/>
    <property type="match status" value="1"/>
</dbReference>
<organism evidence="2 3">
    <name type="scientific">Colletotrichum orbiculare (strain 104-T / ATCC 96160 / CBS 514.97 / LARS 414 / MAFF 240422)</name>
    <name type="common">Cucumber anthracnose fungus</name>
    <name type="synonym">Colletotrichum lagenarium</name>
    <dbReference type="NCBI Taxonomy" id="1213857"/>
    <lineage>
        <taxon>Eukaryota</taxon>
        <taxon>Fungi</taxon>
        <taxon>Dikarya</taxon>
        <taxon>Ascomycota</taxon>
        <taxon>Pezizomycotina</taxon>
        <taxon>Sordariomycetes</taxon>
        <taxon>Hypocreomycetidae</taxon>
        <taxon>Glomerellales</taxon>
        <taxon>Glomerellaceae</taxon>
        <taxon>Colletotrichum</taxon>
        <taxon>Colletotrichum orbiculare species complex</taxon>
    </lineage>
</organism>
<dbReference type="eggNOG" id="ENOG502QSKG">
    <property type="taxonomic scope" value="Eukaryota"/>
</dbReference>
<dbReference type="Pfam" id="PF13489">
    <property type="entry name" value="Methyltransf_23"/>
    <property type="match status" value="1"/>
</dbReference>
<dbReference type="PANTHER" id="PTHR43591">
    <property type="entry name" value="METHYLTRANSFERASE"/>
    <property type="match status" value="1"/>
</dbReference>
<reference evidence="3" key="1">
    <citation type="journal article" date="2013" name="New Phytol.">
        <title>Comparative genomic and transcriptomic analyses reveal the hemibiotrophic stage shift of Colletotrichum fungi.</title>
        <authorList>
            <person name="Gan P."/>
            <person name="Ikeda K."/>
            <person name="Irieda H."/>
            <person name="Narusaka M."/>
            <person name="O'Connell R.J."/>
            <person name="Narusaka Y."/>
            <person name="Takano Y."/>
            <person name="Kubo Y."/>
            <person name="Shirasu K."/>
        </authorList>
    </citation>
    <scope>NUCLEOTIDE SEQUENCE [LARGE SCALE GENOMIC DNA]</scope>
    <source>
        <strain evidence="3">104-T / ATCC 96160 / CBS 514.97 / LARS 414 / MAFF 240422</strain>
    </source>
</reference>
<dbReference type="GO" id="GO:0008168">
    <property type="term" value="F:methyltransferase activity"/>
    <property type="evidence" value="ECO:0007669"/>
    <property type="project" value="TreeGrafter"/>
</dbReference>
<dbReference type="AlphaFoldDB" id="N4UQC0"/>
<dbReference type="OrthoDB" id="2013972at2759"/>
<sequence>MSNNVTTASAQAEDATTTANVNNDILAADVDTDDASSLNESLNASSTTSLGQSVLEYREENGRTYHAYKEGRYYIPNDAREIDRLDLQHNLFIKTFGGRLGTAPPNDENAKVNRVLDVGTGSGMWAMDFGDEHPEAEVIGVDLSAVRDTCVPPNVRFEVDDIEEPWTFSQPFDYIHSRVMTGSIRNWEKYIKTCYDNLAPGGYLELNEIDATPVSDDGTMDNTAIKKGAELCHEAMEVFGAPLQEFSRFEKVLKDVGFEDVHIQRFKWPTCSWPKDTKYRELGIWVYDNITSGLEAFLMAPLTRALNWKKEEVLILAMQIRKDMANRNIHAYYNIWSIYGRKPLKSESPHAS</sequence>
<dbReference type="CDD" id="cd02440">
    <property type="entry name" value="AdoMet_MTases"/>
    <property type="match status" value="1"/>
</dbReference>
<dbReference type="HOGENOM" id="CLU_010595_1_2_1"/>
<reference evidence="3" key="2">
    <citation type="journal article" date="2019" name="Mol. Plant Microbe Interact.">
        <title>Genome sequence resources for four phytopathogenic fungi from the Colletotrichum orbiculare species complex.</title>
        <authorList>
            <person name="Gan P."/>
            <person name="Tsushima A."/>
            <person name="Narusaka M."/>
            <person name="Narusaka Y."/>
            <person name="Takano Y."/>
            <person name="Kubo Y."/>
            <person name="Shirasu K."/>
        </authorList>
    </citation>
    <scope>GENOME REANNOTATION</scope>
    <source>
        <strain evidence="3">104-T / ATCC 96160 / CBS 514.97 / LARS 414 / MAFF 240422</strain>
    </source>
</reference>
<evidence type="ECO:0000256" key="1">
    <source>
        <dbReference type="ARBA" id="ARBA00038158"/>
    </source>
</evidence>
<dbReference type="InterPro" id="IPR029063">
    <property type="entry name" value="SAM-dependent_MTases_sf"/>
</dbReference>